<evidence type="ECO:0000313" key="16">
    <source>
        <dbReference type="Proteomes" id="UP000516349"/>
    </source>
</evidence>
<dbReference type="EC" id="1.1.1.3" evidence="4"/>
<feature type="domain" description="ACT" evidence="14">
    <location>
        <begin position="368"/>
        <end position="448"/>
    </location>
</feature>
<protein>
    <recommendedName>
        <fullName evidence="5">Homoserine dehydrogenase</fullName>
        <ecNumber evidence="4">1.1.1.3</ecNumber>
    </recommendedName>
</protein>
<dbReference type="InterPro" id="IPR005106">
    <property type="entry name" value="Asp/hSer_DH_NAD-bd"/>
</dbReference>
<dbReference type="GO" id="GO:0004412">
    <property type="term" value="F:homoserine dehydrogenase activity"/>
    <property type="evidence" value="ECO:0007669"/>
    <property type="project" value="UniProtKB-EC"/>
</dbReference>
<dbReference type="InterPro" id="IPR016204">
    <property type="entry name" value="HDH"/>
</dbReference>
<evidence type="ECO:0000313" key="15">
    <source>
        <dbReference type="EMBL" id="QNT79275.1"/>
    </source>
</evidence>
<dbReference type="SUPFAM" id="SSF55347">
    <property type="entry name" value="Glyceraldehyde-3-phosphate dehydrogenase-like, C-terminal domain"/>
    <property type="match status" value="1"/>
</dbReference>
<dbReference type="GO" id="GO:0009086">
    <property type="term" value="P:methionine biosynthetic process"/>
    <property type="evidence" value="ECO:0007669"/>
    <property type="project" value="UniProtKB-KW"/>
</dbReference>
<sequence>MKEKTMPLYAPPKRSAESSPLRLGIVGLGTVGVGVLRLLEKNAAVIAARAGCALKVVAVSSRDRHRNRGVDLSGYRWYEQPEALVDDPEVDVVIELIGGAEGAARSVVKKALQAVKPVVTANKALIAVHGVELADIAQKNSVPLMFEAAVAGGIPVIKAIREGLAADHLYWVGGILNGTCNYILSTMRKTGRDFAEILKEAQALGYAEADPSTDIDGIDTAHKLCILAALSFGMPVDFSSIYIEGIRHIGADDLHFAEKMGYRLKLLGISCLTRNGELEARVHPCLVAGGHPLGYVDGVFNAIVAKGDFIGQLTLEGPGAGAGPTATAVVADLIDVARGSTVPVWGAYHSGGSPIRSVSRDMFEGPYYIRVDVNDRPGVVADITACLRDCGVSLKSMLQEEERYETEGTFKNVPLVFITHSTLEASVMRAISLISALPQVVGQPVMIRMIGHT</sequence>
<evidence type="ECO:0000256" key="12">
    <source>
        <dbReference type="PIRSR" id="PIRSR000098-2"/>
    </source>
</evidence>
<feature type="active site" description="Proton donor" evidence="11">
    <location>
        <position position="223"/>
    </location>
</feature>
<dbReference type="Proteomes" id="UP000516349">
    <property type="component" value="Chromosome"/>
</dbReference>
<dbReference type="UniPathway" id="UPA00051">
    <property type="reaction ID" value="UER00465"/>
</dbReference>
<evidence type="ECO:0000256" key="10">
    <source>
        <dbReference type="ARBA" id="ARBA00023167"/>
    </source>
</evidence>
<evidence type="ECO:0000256" key="8">
    <source>
        <dbReference type="ARBA" id="ARBA00022857"/>
    </source>
</evidence>
<keyword evidence="6" id="KW-0028">Amino-acid biosynthesis</keyword>
<dbReference type="AlphaFoldDB" id="A0A7H1NU15"/>
<accession>A0A7H1NU15</accession>
<keyword evidence="8 12" id="KW-0521">NADP</keyword>
<evidence type="ECO:0000256" key="7">
    <source>
        <dbReference type="ARBA" id="ARBA00022697"/>
    </source>
</evidence>
<dbReference type="PIRSF" id="PIRSF000098">
    <property type="entry name" value="Homoser_dehydrog"/>
    <property type="match status" value="1"/>
</dbReference>
<dbReference type="Gene3D" id="3.30.360.10">
    <property type="entry name" value="Dihydrodipicolinate Reductase, domain 2"/>
    <property type="match status" value="1"/>
</dbReference>
<dbReference type="KEGG" id="ebla:JGUZn3_20710"/>
<dbReference type="RefSeq" id="WP_238996810.1">
    <property type="nucleotide sequence ID" value="NZ_CP060244.1"/>
</dbReference>
<dbReference type="NCBIfam" id="NF004976">
    <property type="entry name" value="PRK06349.1"/>
    <property type="match status" value="1"/>
</dbReference>
<dbReference type="Pfam" id="PF00742">
    <property type="entry name" value="Homoserine_dh"/>
    <property type="match status" value="1"/>
</dbReference>
<proteinExistence type="inferred from homology"/>
<evidence type="ECO:0000256" key="9">
    <source>
        <dbReference type="ARBA" id="ARBA00023002"/>
    </source>
</evidence>
<evidence type="ECO:0000256" key="6">
    <source>
        <dbReference type="ARBA" id="ARBA00022605"/>
    </source>
</evidence>
<gene>
    <name evidence="15" type="primary">hom</name>
    <name evidence="15" type="ORF">JGUZn3_20710</name>
</gene>
<comment type="pathway">
    <text evidence="2">Amino-acid biosynthesis; L-methionine biosynthesis via de novo pathway; L-homoserine from L-aspartate: step 3/3.</text>
</comment>
<keyword evidence="7" id="KW-0791">Threonine biosynthesis</keyword>
<dbReference type="SUPFAM" id="SSF55021">
    <property type="entry name" value="ACT-like"/>
    <property type="match status" value="1"/>
</dbReference>
<dbReference type="PROSITE" id="PS01042">
    <property type="entry name" value="HOMOSER_DHGENASE"/>
    <property type="match status" value="1"/>
</dbReference>
<comment type="pathway">
    <text evidence="1">Amino-acid biosynthesis; L-threonine biosynthesis; L-threonine from L-aspartate: step 3/5.</text>
</comment>
<dbReference type="PANTHER" id="PTHR43331">
    <property type="entry name" value="HOMOSERINE DEHYDROGENASE"/>
    <property type="match status" value="1"/>
</dbReference>
<evidence type="ECO:0000256" key="5">
    <source>
        <dbReference type="ARBA" id="ARBA00013376"/>
    </source>
</evidence>
<dbReference type="Pfam" id="PF03447">
    <property type="entry name" value="NAD_binding_3"/>
    <property type="match status" value="1"/>
</dbReference>
<dbReference type="FunFam" id="3.30.360.10:FF:000005">
    <property type="entry name" value="Homoserine dehydrogenase"/>
    <property type="match status" value="1"/>
</dbReference>
<dbReference type="InterPro" id="IPR019811">
    <property type="entry name" value="HDH_CS"/>
</dbReference>
<evidence type="ECO:0000256" key="4">
    <source>
        <dbReference type="ARBA" id="ARBA00013213"/>
    </source>
</evidence>
<dbReference type="InterPro" id="IPR045865">
    <property type="entry name" value="ACT-like_dom_sf"/>
</dbReference>
<evidence type="ECO:0000256" key="13">
    <source>
        <dbReference type="RuleBase" id="RU004171"/>
    </source>
</evidence>
<dbReference type="InterPro" id="IPR036291">
    <property type="entry name" value="NAD(P)-bd_dom_sf"/>
</dbReference>
<dbReference type="UniPathway" id="UPA00050">
    <property type="reaction ID" value="UER00063"/>
</dbReference>
<dbReference type="PROSITE" id="PS51671">
    <property type="entry name" value="ACT"/>
    <property type="match status" value="1"/>
</dbReference>
<organism evidence="15 16">
    <name type="scientific">Entomobacter blattae</name>
    <dbReference type="NCBI Taxonomy" id="2762277"/>
    <lineage>
        <taxon>Bacteria</taxon>
        <taxon>Pseudomonadati</taxon>
        <taxon>Pseudomonadota</taxon>
        <taxon>Alphaproteobacteria</taxon>
        <taxon>Acetobacterales</taxon>
        <taxon>Acetobacteraceae</taxon>
        <taxon>Entomobacter</taxon>
    </lineage>
</organism>
<evidence type="ECO:0000256" key="3">
    <source>
        <dbReference type="ARBA" id="ARBA00006753"/>
    </source>
</evidence>
<feature type="binding site" evidence="12">
    <location>
        <position position="123"/>
    </location>
    <ligand>
        <name>NADPH</name>
        <dbReference type="ChEBI" id="CHEBI:57783"/>
    </ligand>
</feature>
<dbReference type="PANTHER" id="PTHR43331:SF1">
    <property type="entry name" value="HOMOSERINE DEHYDROGENASE"/>
    <property type="match status" value="1"/>
</dbReference>
<name>A0A7H1NU15_9PROT</name>
<dbReference type="GO" id="GO:0050661">
    <property type="term" value="F:NADP binding"/>
    <property type="evidence" value="ECO:0007669"/>
    <property type="project" value="InterPro"/>
</dbReference>
<reference evidence="15 16" key="1">
    <citation type="submission" date="2020-08" db="EMBL/GenBank/DDBJ databases">
        <title>Complete genome sequence of Entomobacter blattae G55GP.</title>
        <authorList>
            <person name="Poehlein A."/>
            <person name="Guzman J."/>
            <person name="Daniel R."/>
            <person name="Vilcinskas A."/>
        </authorList>
    </citation>
    <scope>NUCLEOTIDE SEQUENCE [LARGE SCALE GENOMIC DNA]</scope>
    <source>
        <strain evidence="15 16">G55GP</strain>
    </source>
</reference>
<dbReference type="SUPFAM" id="SSF51735">
    <property type="entry name" value="NAD(P)-binding Rossmann-fold domains"/>
    <property type="match status" value="1"/>
</dbReference>
<dbReference type="GO" id="GO:0009088">
    <property type="term" value="P:threonine biosynthetic process"/>
    <property type="evidence" value="ECO:0007669"/>
    <property type="project" value="UniProtKB-UniPathway"/>
</dbReference>
<dbReference type="EMBL" id="CP060244">
    <property type="protein sequence ID" value="QNT79275.1"/>
    <property type="molecule type" value="Genomic_DNA"/>
</dbReference>
<evidence type="ECO:0000256" key="2">
    <source>
        <dbReference type="ARBA" id="ARBA00005062"/>
    </source>
</evidence>
<evidence type="ECO:0000256" key="11">
    <source>
        <dbReference type="PIRSR" id="PIRSR000098-1"/>
    </source>
</evidence>
<dbReference type="InterPro" id="IPR002912">
    <property type="entry name" value="ACT_dom"/>
</dbReference>
<evidence type="ECO:0000259" key="14">
    <source>
        <dbReference type="PROSITE" id="PS51671"/>
    </source>
</evidence>
<dbReference type="CDD" id="cd04881">
    <property type="entry name" value="ACT_HSDH-Hom"/>
    <property type="match status" value="1"/>
</dbReference>
<dbReference type="InterPro" id="IPR001342">
    <property type="entry name" value="HDH_cat"/>
</dbReference>
<keyword evidence="10" id="KW-0486">Methionine biosynthesis</keyword>
<dbReference type="Gene3D" id="3.30.70.260">
    <property type="match status" value="1"/>
</dbReference>
<keyword evidence="9 15" id="KW-0560">Oxidoreductase</keyword>
<comment type="similarity">
    <text evidence="3 13">Belongs to the homoserine dehydrogenase family.</text>
</comment>
<dbReference type="Gene3D" id="3.40.50.720">
    <property type="entry name" value="NAD(P)-binding Rossmann-like Domain"/>
    <property type="match status" value="1"/>
</dbReference>
<evidence type="ECO:0000256" key="1">
    <source>
        <dbReference type="ARBA" id="ARBA00005056"/>
    </source>
</evidence>
<feature type="binding site" evidence="12">
    <location>
        <position position="208"/>
    </location>
    <ligand>
        <name>L-homoserine</name>
        <dbReference type="ChEBI" id="CHEBI:57476"/>
    </ligand>
</feature>
<keyword evidence="16" id="KW-1185">Reference proteome</keyword>